<evidence type="ECO:0000256" key="5">
    <source>
        <dbReference type="ARBA" id="ARBA00022741"/>
    </source>
</evidence>
<accession>A0A2S0WPJ3</accession>
<name>A0A2S0WPJ3_9ACTN</name>
<evidence type="ECO:0000256" key="3">
    <source>
        <dbReference type="ARBA" id="ARBA00022475"/>
    </source>
</evidence>
<organism evidence="9 10">
    <name type="scientific">Aeromicrobium chenweiae</name>
    <dbReference type="NCBI Taxonomy" id="2079793"/>
    <lineage>
        <taxon>Bacteria</taxon>
        <taxon>Bacillati</taxon>
        <taxon>Actinomycetota</taxon>
        <taxon>Actinomycetes</taxon>
        <taxon>Propionibacteriales</taxon>
        <taxon>Nocardioidaceae</taxon>
        <taxon>Aeromicrobium</taxon>
    </lineage>
</organism>
<sequence length="510" mass="54434">MRGFVNTTSTSEDVVVRLRDIGKTFPGVVANHDINIDVRRGTVHAVVGENGAGKSTLMKILYGVQKPDSGTIEVNGTLVNLSSPADAIAAGVGMVFQHFMLADNLTVLENVVLGAEKLHGIGDKARTRIREISDSYGLEIDPDVLVEELGVGARQRVEILKVLYRGASIIILDEPTAVLVPQEVDELFGNLAELTREGLAVIFISHKLDEVLSVADEVTVVRRGTTVDTVAASSVDSRQLAEMMVGSELPNPGTETSTVTDRVVLEVRDLTLPSASGRDLLSDVNLVIRSGEILGIAGVEGNGQAELVESIMGMRPNATGSITLAGTDLAGRSTRDRREAGIGYIPEDRHRHGLLLDSPLWENRILGHQTREPNVSGPLIDRGGARKDTQRIVDQYDVRTPGIDTLARALSGGNQQKLIVGREMADDPVLLIASHPTRGVDIGAQAAIWGHIKRARREGLAVLLISADLDELIGLSDTIRVILRGRLGETFDPATVTPSMLGSAMTGAGA</sequence>
<keyword evidence="10" id="KW-1185">Reference proteome</keyword>
<evidence type="ECO:0000313" key="10">
    <source>
        <dbReference type="Proteomes" id="UP000244384"/>
    </source>
</evidence>
<dbReference type="InterPro" id="IPR017871">
    <property type="entry name" value="ABC_transporter-like_CS"/>
</dbReference>
<dbReference type="PANTHER" id="PTHR43790">
    <property type="entry name" value="CARBOHYDRATE TRANSPORT ATP-BINDING PROTEIN MG119-RELATED"/>
    <property type="match status" value="1"/>
</dbReference>
<evidence type="ECO:0000256" key="6">
    <source>
        <dbReference type="ARBA" id="ARBA00022840"/>
    </source>
</evidence>
<dbReference type="RefSeq" id="WP_108579460.1">
    <property type="nucleotide sequence ID" value="NZ_CP026952.1"/>
</dbReference>
<keyword evidence="4" id="KW-0677">Repeat</keyword>
<dbReference type="InterPro" id="IPR027417">
    <property type="entry name" value="P-loop_NTPase"/>
</dbReference>
<evidence type="ECO:0000313" key="9">
    <source>
        <dbReference type="EMBL" id="AWB93258.1"/>
    </source>
</evidence>
<keyword evidence="3" id="KW-1003">Cell membrane</keyword>
<dbReference type="PROSITE" id="PS50893">
    <property type="entry name" value="ABC_TRANSPORTER_2"/>
    <property type="match status" value="2"/>
</dbReference>
<accession>A0A5F2EXX1</accession>
<gene>
    <name evidence="9" type="ORF">C3E78_14165</name>
</gene>
<dbReference type="Pfam" id="PF00005">
    <property type="entry name" value="ABC_tran"/>
    <property type="match status" value="2"/>
</dbReference>
<keyword evidence="8" id="KW-0472">Membrane</keyword>
<dbReference type="PANTHER" id="PTHR43790:SF9">
    <property type="entry name" value="GALACTOFURANOSE TRANSPORTER ATP-BINDING PROTEIN YTFR"/>
    <property type="match status" value="1"/>
</dbReference>
<keyword evidence="2" id="KW-0813">Transport</keyword>
<dbReference type="PROSITE" id="PS00211">
    <property type="entry name" value="ABC_TRANSPORTER_1"/>
    <property type="match status" value="1"/>
</dbReference>
<evidence type="ECO:0000256" key="2">
    <source>
        <dbReference type="ARBA" id="ARBA00022448"/>
    </source>
</evidence>
<dbReference type="CDD" id="cd03216">
    <property type="entry name" value="ABC_Carb_Monos_I"/>
    <property type="match status" value="1"/>
</dbReference>
<reference evidence="10" key="1">
    <citation type="submission" date="2018-01" db="EMBL/GenBank/DDBJ databases">
        <authorList>
            <person name="Li J."/>
        </authorList>
    </citation>
    <scope>NUCLEOTIDE SEQUENCE [LARGE SCALE GENOMIC DNA]</scope>
    <source>
        <strain evidence="10">592</strain>
    </source>
</reference>
<dbReference type="Proteomes" id="UP000244384">
    <property type="component" value="Chromosome"/>
</dbReference>
<dbReference type="InterPro" id="IPR050107">
    <property type="entry name" value="ABC_carbohydrate_import_ATPase"/>
</dbReference>
<dbReference type="OrthoDB" id="3812274at2"/>
<keyword evidence="6 9" id="KW-0067">ATP-binding</keyword>
<dbReference type="FunFam" id="3.40.50.300:FF:000127">
    <property type="entry name" value="Ribose import ATP-binding protein RbsA"/>
    <property type="match status" value="1"/>
</dbReference>
<dbReference type="InterPro" id="IPR003593">
    <property type="entry name" value="AAA+_ATPase"/>
</dbReference>
<evidence type="ECO:0000256" key="1">
    <source>
        <dbReference type="ARBA" id="ARBA00004202"/>
    </source>
</evidence>
<evidence type="ECO:0000256" key="7">
    <source>
        <dbReference type="ARBA" id="ARBA00022967"/>
    </source>
</evidence>
<evidence type="ECO:0000256" key="4">
    <source>
        <dbReference type="ARBA" id="ARBA00022737"/>
    </source>
</evidence>
<dbReference type="CDD" id="cd03215">
    <property type="entry name" value="ABC_Carb_Monos_II"/>
    <property type="match status" value="1"/>
</dbReference>
<dbReference type="SUPFAM" id="SSF52540">
    <property type="entry name" value="P-loop containing nucleoside triphosphate hydrolases"/>
    <property type="match status" value="2"/>
</dbReference>
<dbReference type="GO" id="GO:0016887">
    <property type="term" value="F:ATP hydrolysis activity"/>
    <property type="evidence" value="ECO:0007669"/>
    <property type="project" value="InterPro"/>
</dbReference>
<dbReference type="EMBL" id="CP026952">
    <property type="protein sequence ID" value="AWB93258.1"/>
    <property type="molecule type" value="Genomic_DNA"/>
</dbReference>
<protein>
    <submittedName>
        <fullName evidence="9">Heme ABC transporter ATP-binding protein</fullName>
    </submittedName>
</protein>
<evidence type="ECO:0000256" key="8">
    <source>
        <dbReference type="ARBA" id="ARBA00023136"/>
    </source>
</evidence>
<comment type="subcellular location">
    <subcellularLocation>
        <location evidence="1">Cell membrane</location>
        <topology evidence="1">Peripheral membrane protein</topology>
    </subcellularLocation>
</comment>
<dbReference type="InterPro" id="IPR003439">
    <property type="entry name" value="ABC_transporter-like_ATP-bd"/>
</dbReference>
<keyword evidence="7" id="KW-1278">Translocase</keyword>
<keyword evidence="5" id="KW-0547">Nucleotide-binding</keyword>
<dbReference type="AlphaFoldDB" id="A0A2S0WPJ3"/>
<proteinExistence type="predicted"/>
<dbReference type="GO" id="GO:0005886">
    <property type="term" value="C:plasma membrane"/>
    <property type="evidence" value="ECO:0007669"/>
    <property type="project" value="UniProtKB-SubCell"/>
</dbReference>
<dbReference type="SMART" id="SM00382">
    <property type="entry name" value="AAA"/>
    <property type="match status" value="1"/>
</dbReference>
<dbReference type="GO" id="GO:0005524">
    <property type="term" value="F:ATP binding"/>
    <property type="evidence" value="ECO:0007669"/>
    <property type="project" value="UniProtKB-KW"/>
</dbReference>
<dbReference type="KEGG" id="aez:C3E78_14165"/>
<dbReference type="Gene3D" id="3.40.50.300">
    <property type="entry name" value="P-loop containing nucleotide triphosphate hydrolases"/>
    <property type="match status" value="2"/>
</dbReference>